<reference evidence="2" key="1">
    <citation type="submission" date="2020-01" db="EMBL/GenBank/DDBJ databases">
        <authorList>
            <person name="Mishra B."/>
        </authorList>
    </citation>
    <scope>NUCLEOTIDE SEQUENCE [LARGE SCALE GENOMIC DNA]</scope>
</reference>
<feature type="region of interest" description="Disordered" evidence="1">
    <location>
        <begin position="1"/>
        <end position="30"/>
    </location>
</feature>
<protein>
    <submittedName>
        <fullName evidence="2">Uncharacterized protein</fullName>
    </submittedName>
</protein>
<comment type="caution">
    <text evidence="2">The sequence shown here is derived from an EMBL/GenBank/DDBJ whole genome shotgun (WGS) entry which is preliminary data.</text>
</comment>
<evidence type="ECO:0000313" key="3">
    <source>
        <dbReference type="Proteomes" id="UP000467841"/>
    </source>
</evidence>
<gene>
    <name evidence="2" type="ORF">MERR_LOCUS11691</name>
</gene>
<sequence length="103" mass="11251">MLQLTPTNCTQRPRCAPGSSPPDGVSQGHFNLTPHSRLGLALIPNYNAPTAPPGSNDLFTIPAINTRPFPVFWPHSHGFGNHFPKGHPSFNYSSPSTLNWSYL</sequence>
<organism evidence="2 3">
    <name type="scientific">Microthlaspi erraticum</name>
    <dbReference type="NCBI Taxonomy" id="1685480"/>
    <lineage>
        <taxon>Eukaryota</taxon>
        <taxon>Viridiplantae</taxon>
        <taxon>Streptophyta</taxon>
        <taxon>Embryophyta</taxon>
        <taxon>Tracheophyta</taxon>
        <taxon>Spermatophyta</taxon>
        <taxon>Magnoliopsida</taxon>
        <taxon>eudicotyledons</taxon>
        <taxon>Gunneridae</taxon>
        <taxon>Pentapetalae</taxon>
        <taxon>rosids</taxon>
        <taxon>malvids</taxon>
        <taxon>Brassicales</taxon>
        <taxon>Brassicaceae</taxon>
        <taxon>Coluteocarpeae</taxon>
        <taxon>Microthlaspi</taxon>
    </lineage>
</organism>
<dbReference type="AlphaFoldDB" id="A0A6D2IH45"/>
<dbReference type="Proteomes" id="UP000467841">
    <property type="component" value="Unassembled WGS sequence"/>
</dbReference>
<evidence type="ECO:0000313" key="2">
    <source>
        <dbReference type="EMBL" id="CAA7024456.1"/>
    </source>
</evidence>
<evidence type="ECO:0000256" key="1">
    <source>
        <dbReference type="SAM" id="MobiDB-lite"/>
    </source>
</evidence>
<feature type="compositionally biased region" description="Polar residues" evidence="1">
    <location>
        <begin position="1"/>
        <end position="11"/>
    </location>
</feature>
<accession>A0A6D2IH45</accession>
<dbReference type="EMBL" id="CACVBM020000888">
    <property type="protein sequence ID" value="CAA7024456.1"/>
    <property type="molecule type" value="Genomic_DNA"/>
</dbReference>
<name>A0A6D2IH45_9BRAS</name>
<keyword evidence="3" id="KW-1185">Reference proteome</keyword>
<proteinExistence type="predicted"/>